<keyword evidence="3" id="KW-1185">Reference proteome</keyword>
<dbReference type="eggNOG" id="ENOG502ZGVH">
    <property type="taxonomic scope" value="Bacteria"/>
</dbReference>
<dbReference type="OrthoDB" id="6401172at2"/>
<dbReference type="HOGENOM" id="CLU_2303632_0_0_6"/>
<protein>
    <recommendedName>
        <fullName evidence="4">DUF3718 domain-containing protein</fullName>
    </recommendedName>
</protein>
<sequence length="100" mass="10761">MNKVITATIAASSIFSFNAAAKVVPADSSRASQICAAAANDKVSKVRRLLKQEHQTVRKAAQNIQCDGKPLAQFLQDMNAAKVAKNLYPNNNAATYIAKR</sequence>
<feature type="signal peptide" evidence="1">
    <location>
        <begin position="1"/>
        <end position="21"/>
    </location>
</feature>
<evidence type="ECO:0008006" key="4">
    <source>
        <dbReference type="Google" id="ProtNLM"/>
    </source>
</evidence>
<organism evidence="2 3">
    <name type="scientific">Pseudoalteromonas piratica</name>
    <dbReference type="NCBI Taxonomy" id="1348114"/>
    <lineage>
        <taxon>Bacteria</taxon>
        <taxon>Pseudomonadati</taxon>
        <taxon>Pseudomonadota</taxon>
        <taxon>Gammaproteobacteria</taxon>
        <taxon>Alteromonadales</taxon>
        <taxon>Pseudoalteromonadaceae</taxon>
        <taxon>Pseudoalteromonas</taxon>
    </lineage>
</organism>
<dbReference type="KEGG" id="pseo:OM33_02865"/>
<dbReference type="Proteomes" id="UP000030341">
    <property type="component" value="Chromosome 1"/>
</dbReference>
<dbReference type="RefSeq" id="WP_038638522.1">
    <property type="nucleotide sequence ID" value="NZ_CP009888.1"/>
</dbReference>
<gene>
    <name evidence="2" type="ORF">OM33_02865</name>
</gene>
<reference evidence="2 3" key="1">
    <citation type="submission" date="2014-11" db="EMBL/GenBank/DDBJ databases">
        <title>Complete Genome Sequence of Pseudoalteromonas sp. Strain OCN003 Isolated from Kaneohe Bay, Oahu, Hawaii.</title>
        <authorList>
            <person name="Beurmann S."/>
            <person name="Videau P."/>
            <person name="Ushijima B."/>
            <person name="Smith A.M."/>
            <person name="Aeby G.S."/>
            <person name="Callahan S.M."/>
            <person name="Belcaid M."/>
        </authorList>
    </citation>
    <scope>NUCLEOTIDE SEQUENCE [LARGE SCALE GENOMIC DNA]</scope>
    <source>
        <strain evidence="2 3">OCN003</strain>
    </source>
</reference>
<accession>A0A0A7EC25</accession>
<evidence type="ECO:0000313" key="3">
    <source>
        <dbReference type="Proteomes" id="UP000030341"/>
    </source>
</evidence>
<dbReference type="EMBL" id="CP009888">
    <property type="protein sequence ID" value="AIY64210.1"/>
    <property type="molecule type" value="Genomic_DNA"/>
</dbReference>
<evidence type="ECO:0000256" key="1">
    <source>
        <dbReference type="SAM" id="SignalP"/>
    </source>
</evidence>
<dbReference type="InterPro" id="IPR022193">
    <property type="entry name" value="DUF3718"/>
</dbReference>
<evidence type="ECO:0000313" key="2">
    <source>
        <dbReference type="EMBL" id="AIY64210.1"/>
    </source>
</evidence>
<feature type="chain" id="PRO_5002039019" description="DUF3718 domain-containing protein" evidence="1">
    <location>
        <begin position="22"/>
        <end position="100"/>
    </location>
</feature>
<proteinExistence type="predicted"/>
<name>A0A0A7EC25_9GAMM</name>
<dbReference type="Pfam" id="PF12514">
    <property type="entry name" value="DUF3718"/>
    <property type="match status" value="1"/>
</dbReference>
<dbReference type="AlphaFoldDB" id="A0A0A7EC25"/>
<keyword evidence="1" id="KW-0732">Signal</keyword>